<feature type="region of interest" description="Disordered" evidence="1">
    <location>
        <begin position="1"/>
        <end position="21"/>
    </location>
</feature>
<dbReference type="Proteomes" id="UP000281474">
    <property type="component" value="Unassembled WGS sequence"/>
</dbReference>
<dbReference type="AlphaFoldDB" id="A0A3L8PS57"/>
<proteinExistence type="predicted"/>
<protein>
    <submittedName>
        <fullName evidence="2">Uncharacterized protein</fullName>
    </submittedName>
</protein>
<organism evidence="2 3">
    <name type="scientific">Parashewanella curva</name>
    <dbReference type="NCBI Taxonomy" id="2338552"/>
    <lineage>
        <taxon>Bacteria</taxon>
        <taxon>Pseudomonadati</taxon>
        <taxon>Pseudomonadota</taxon>
        <taxon>Gammaproteobacteria</taxon>
        <taxon>Alteromonadales</taxon>
        <taxon>Shewanellaceae</taxon>
        <taxon>Parashewanella</taxon>
    </lineage>
</organism>
<evidence type="ECO:0000313" key="2">
    <source>
        <dbReference type="EMBL" id="RLV58257.1"/>
    </source>
</evidence>
<evidence type="ECO:0000256" key="1">
    <source>
        <dbReference type="SAM" id="MobiDB-lite"/>
    </source>
</evidence>
<reference evidence="2 3" key="1">
    <citation type="submission" date="2018-09" db="EMBL/GenBank/DDBJ databases">
        <title>Phylogeny of the Shewanellaceae, and recommendation for two new genera, Pseudoshewanella and Parashewanella.</title>
        <authorList>
            <person name="Wang G."/>
        </authorList>
    </citation>
    <scope>NUCLEOTIDE SEQUENCE [LARGE SCALE GENOMIC DNA]</scope>
    <source>
        <strain evidence="2 3">C51</strain>
    </source>
</reference>
<accession>A0A3L8PS57</accession>
<sequence length="107" mass="12006">MINNQFSSETHKLDAPHLSQPDAEALAARTLPNSVSGYYIKKPKEPNSITQKIKELFCCCCTKTQDEETLSIGSLGVDYRPQSLETQESIQTQISPLTKERFEVKNS</sequence>
<name>A0A3L8PS57_9GAMM</name>
<evidence type="ECO:0000313" key="3">
    <source>
        <dbReference type="Proteomes" id="UP000281474"/>
    </source>
</evidence>
<dbReference type="EMBL" id="QZEI01000085">
    <property type="protein sequence ID" value="RLV58257.1"/>
    <property type="molecule type" value="Genomic_DNA"/>
</dbReference>
<dbReference type="RefSeq" id="WP_121840438.1">
    <property type="nucleotide sequence ID" value="NZ_ML014834.1"/>
</dbReference>
<keyword evidence="3" id="KW-1185">Reference proteome</keyword>
<gene>
    <name evidence="2" type="ORF">D5018_18305</name>
</gene>
<comment type="caution">
    <text evidence="2">The sequence shown here is derived from an EMBL/GenBank/DDBJ whole genome shotgun (WGS) entry which is preliminary data.</text>
</comment>